<organism evidence="2 3">
    <name type="scientific">Flexivirga alba</name>
    <dbReference type="NCBI Taxonomy" id="702742"/>
    <lineage>
        <taxon>Bacteria</taxon>
        <taxon>Bacillati</taxon>
        <taxon>Actinomycetota</taxon>
        <taxon>Actinomycetes</taxon>
        <taxon>Micrococcales</taxon>
        <taxon>Dermacoccaceae</taxon>
        <taxon>Flexivirga</taxon>
    </lineage>
</organism>
<accession>A0ABW2ADX2</accession>
<evidence type="ECO:0000313" key="2">
    <source>
        <dbReference type="EMBL" id="MFC6704986.1"/>
    </source>
</evidence>
<feature type="transmembrane region" description="Helical" evidence="1">
    <location>
        <begin position="66"/>
        <end position="89"/>
    </location>
</feature>
<proteinExistence type="predicted"/>
<dbReference type="Proteomes" id="UP001596298">
    <property type="component" value="Unassembled WGS sequence"/>
</dbReference>
<keyword evidence="3" id="KW-1185">Reference proteome</keyword>
<sequence length="135" mass="14431">MLVHSILGGGIMLLGPWQLFTGSTRRMMRGHKVIGRTYAVIVAASMIAAAIYVVRTPWTDVFSGPVFAVGLWGFWVGVVVSLTLGIMAIRLGWSLVLGFDHFSASGPSARRSVPARSIAARSCRGCARSGSPRAR</sequence>
<evidence type="ECO:0008006" key="4">
    <source>
        <dbReference type="Google" id="ProtNLM"/>
    </source>
</evidence>
<keyword evidence="1" id="KW-1133">Transmembrane helix</keyword>
<name>A0ABW2ADX2_9MICO</name>
<protein>
    <recommendedName>
        <fullName evidence="4">DUF2306 domain-containing protein</fullName>
    </recommendedName>
</protein>
<keyword evidence="1" id="KW-0472">Membrane</keyword>
<feature type="transmembrane region" description="Helical" evidence="1">
    <location>
        <begin position="33"/>
        <end position="54"/>
    </location>
</feature>
<reference evidence="3" key="1">
    <citation type="journal article" date="2019" name="Int. J. Syst. Evol. Microbiol.">
        <title>The Global Catalogue of Microorganisms (GCM) 10K type strain sequencing project: providing services to taxonomists for standard genome sequencing and annotation.</title>
        <authorList>
            <consortium name="The Broad Institute Genomics Platform"/>
            <consortium name="The Broad Institute Genome Sequencing Center for Infectious Disease"/>
            <person name="Wu L."/>
            <person name="Ma J."/>
        </authorList>
    </citation>
    <scope>NUCLEOTIDE SEQUENCE [LARGE SCALE GENOMIC DNA]</scope>
    <source>
        <strain evidence="3">CCUG 58127</strain>
    </source>
</reference>
<keyword evidence="1" id="KW-0812">Transmembrane</keyword>
<gene>
    <name evidence="2" type="ORF">ACFQDH_06815</name>
</gene>
<dbReference type="EMBL" id="JBHSWH010000001">
    <property type="protein sequence ID" value="MFC6704986.1"/>
    <property type="molecule type" value="Genomic_DNA"/>
</dbReference>
<comment type="caution">
    <text evidence="2">The sequence shown here is derived from an EMBL/GenBank/DDBJ whole genome shotgun (WGS) entry which is preliminary data.</text>
</comment>
<dbReference type="RefSeq" id="WP_382399718.1">
    <property type="nucleotide sequence ID" value="NZ_JBHSWH010000001.1"/>
</dbReference>
<evidence type="ECO:0000313" key="3">
    <source>
        <dbReference type="Proteomes" id="UP001596298"/>
    </source>
</evidence>
<evidence type="ECO:0000256" key="1">
    <source>
        <dbReference type="SAM" id="Phobius"/>
    </source>
</evidence>